<reference evidence="1" key="2">
    <citation type="journal article" date="2023" name="Int. J. Mol. Sci.">
        <title>De Novo Assembly and Annotation of 11 Diverse Shrub Willow (Salix) Genomes Reveals Novel Gene Organization in Sex-Linked Regions.</title>
        <authorList>
            <person name="Hyden B."/>
            <person name="Feng K."/>
            <person name="Yates T.B."/>
            <person name="Jawdy S."/>
            <person name="Cereghino C."/>
            <person name="Smart L.B."/>
            <person name="Muchero W."/>
        </authorList>
    </citation>
    <scope>NUCLEOTIDE SEQUENCE [LARGE SCALE GENOMIC DNA]</scope>
    <source>
        <tissue evidence="1">Shoot tip</tissue>
    </source>
</reference>
<comment type="caution">
    <text evidence="1">The sequence shown here is derived from an EMBL/GenBank/DDBJ whole genome shotgun (WGS) entry which is preliminary data.</text>
</comment>
<name>A0A9Q0TYG7_SALVM</name>
<dbReference type="AlphaFoldDB" id="A0A9Q0TYG7"/>
<protein>
    <submittedName>
        <fullName evidence="1">Uncharacterized protein</fullName>
    </submittedName>
</protein>
<sequence length="107" mass="11724">MVTVLQTINAAAHLLQSVLSVQTKCTLDRWDSPCLNCLECGVSGLHMPGYHHSDCPQLWCSCGWKKENGPTPMTSTPLSSEEVFLRSPLFATTNLGMNPLVLLCFTV</sequence>
<accession>A0A9Q0TYG7</accession>
<reference evidence="1" key="1">
    <citation type="submission" date="2022-11" db="EMBL/GenBank/DDBJ databases">
        <authorList>
            <person name="Hyden B.L."/>
            <person name="Feng K."/>
            <person name="Yates T."/>
            <person name="Jawdy S."/>
            <person name="Smart L.B."/>
            <person name="Muchero W."/>
        </authorList>
    </citation>
    <scope>NUCLEOTIDE SEQUENCE</scope>
    <source>
        <tissue evidence="1">Shoot tip</tissue>
    </source>
</reference>
<gene>
    <name evidence="1" type="ORF">OIU85_023355</name>
</gene>
<keyword evidence="2" id="KW-1185">Reference proteome</keyword>
<evidence type="ECO:0000313" key="2">
    <source>
        <dbReference type="Proteomes" id="UP001151529"/>
    </source>
</evidence>
<dbReference type="Proteomes" id="UP001151529">
    <property type="component" value="Chromosome 10"/>
</dbReference>
<dbReference type="EMBL" id="JAPFFL010000006">
    <property type="protein sequence ID" value="KAJ6720127.1"/>
    <property type="molecule type" value="Genomic_DNA"/>
</dbReference>
<evidence type="ECO:0000313" key="1">
    <source>
        <dbReference type="EMBL" id="KAJ6720127.1"/>
    </source>
</evidence>
<organism evidence="1 2">
    <name type="scientific">Salix viminalis</name>
    <name type="common">Common osier</name>
    <name type="synonym">Basket willow</name>
    <dbReference type="NCBI Taxonomy" id="40686"/>
    <lineage>
        <taxon>Eukaryota</taxon>
        <taxon>Viridiplantae</taxon>
        <taxon>Streptophyta</taxon>
        <taxon>Embryophyta</taxon>
        <taxon>Tracheophyta</taxon>
        <taxon>Spermatophyta</taxon>
        <taxon>Magnoliopsida</taxon>
        <taxon>eudicotyledons</taxon>
        <taxon>Gunneridae</taxon>
        <taxon>Pentapetalae</taxon>
        <taxon>rosids</taxon>
        <taxon>fabids</taxon>
        <taxon>Malpighiales</taxon>
        <taxon>Salicaceae</taxon>
        <taxon>Saliceae</taxon>
        <taxon>Salix</taxon>
    </lineage>
</organism>
<proteinExistence type="predicted"/>